<dbReference type="Pfam" id="PF09350">
    <property type="entry name" value="DJC28_CD"/>
    <property type="match status" value="1"/>
</dbReference>
<reference evidence="2 3" key="1">
    <citation type="submission" date="2013-03" db="EMBL/GenBank/DDBJ databases">
        <title>Salinisphaera hydrothermalis C41B8 Genome Sequencing.</title>
        <authorList>
            <person name="Li C."/>
            <person name="Lai Q."/>
            <person name="Shao Z."/>
        </authorList>
    </citation>
    <scope>NUCLEOTIDE SEQUENCE [LARGE SCALE GENOMIC DNA]</scope>
    <source>
        <strain evidence="2 3">C41B8</strain>
    </source>
</reference>
<dbReference type="RefSeq" id="WP_051882984.1">
    <property type="nucleotide sequence ID" value="NZ_APNK01000003.1"/>
</dbReference>
<protein>
    <recommendedName>
        <fullName evidence="1">DnaJ homologue subfamily C member 28 conserved domain-containing protein</fullName>
    </recommendedName>
</protein>
<evidence type="ECO:0000313" key="3">
    <source>
        <dbReference type="Proteomes" id="UP000028302"/>
    </source>
</evidence>
<dbReference type="PATRIC" id="fig|1304275.5.peg.781"/>
<dbReference type="InterPro" id="IPR052573">
    <property type="entry name" value="DnaJ_C_subfamily_28"/>
</dbReference>
<dbReference type="OrthoDB" id="9798476at2"/>
<feature type="domain" description="DnaJ homologue subfamily C member 28 conserved" evidence="1">
    <location>
        <begin position="7"/>
        <end position="74"/>
    </location>
</feature>
<gene>
    <name evidence="2" type="ORF">C41B8_03841</name>
</gene>
<organism evidence="2 3">
    <name type="scientific">Salinisphaera hydrothermalis (strain C41B8)</name>
    <dbReference type="NCBI Taxonomy" id="1304275"/>
    <lineage>
        <taxon>Bacteria</taxon>
        <taxon>Pseudomonadati</taxon>
        <taxon>Pseudomonadota</taxon>
        <taxon>Gammaproteobacteria</taxon>
        <taxon>Salinisphaerales</taxon>
        <taxon>Salinisphaeraceae</taxon>
        <taxon>Salinisphaera</taxon>
    </lineage>
</organism>
<dbReference type="STRING" id="1304275.C41B8_03841"/>
<name>A0A084IPT3_SALHC</name>
<dbReference type="EMBL" id="APNK01000003">
    <property type="protein sequence ID" value="KEZ78717.1"/>
    <property type="molecule type" value="Genomic_DNA"/>
</dbReference>
<proteinExistence type="predicted"/>
<dbReference type="PANTHER" id="PTHR39158">
    <property type="entry name" value="OS08G0560600 PROTEIN"/>
    <property type="match status" value="1"/>
</dbReference>
<comment type="caution">
    <text evidence="2">The sequence shown here is derived from an EMBL/GenBank/DDBJ whole genome shotgun (WGS) entry which is preliminary data.</text>
</comment>
<evidence type="ECO:0000313" key="2">
    <source>
        <dbReference type="EMBL" id="KEZ78717.1"/>
    </source>
</evidence>
<dbReference type="eggNOG" id="ENOG5032TNY">
    <property type="taxonomic scope" value="Bacteria"/>
</dbReference>
<dbReference type="AlphaFoldDB" id="A0A084IPT3"/>
<sequence length="131" mass="14757">MSLLDRLADAHIESAAQRGEFDDLPGAGKPLPADDAAHVPEHLRAGYRLLKNAGYVPPEIESRRELREVEDLLARTLPESDEARQLTRRARWIELRLAQSPRGRALLRESGYSNRVRKRLAASRSHSNSGR</sequence>
<dbReference type="PANTHER" id="PTHR39158:SF1">
    <property type="entry name" value="DNAJ HOMOLOG SUBFAMILY C MEMBER 28"/>
    <property type="match status" value="1"/>
</dbReference>
<keyword evidence="3" id="KW-1185">Reference proteome</keyword>
<dbReference type="InterPro" id="IPR018961">
    <property type="entry name" value="DnaJ_homolog_subfam-C_membr-28"/>
</dbReference>
<dbReference type="Proteomes" id="UP000028302">
    <property type="component" value="Unassembled WGS sequence"/>
</dbReference>
<accession>A0A084IPT3</accession>
<evidence type="ECO:0000259" key="1">
    <source>
        <dbReference type="Pfam" id="PF09350"/>
    </source>
</evidence>